<dbReference type="RefSeq" id="WP_216834966.1">
    <property type="nucleotide sequence ID" value="NZ_JAFNJS010000001.1"/>
</dbReference>
<keyword evidence="1" id="KW-0812">Transmembrane</keyword>
<keyword evidence="1" id="KW-1133">Transmembrane helix</keyword>
<evidence type="ECO:0000313" key="4">
    <source>
        <dbReference type="Proteomes" id="UP001595420"/>
    </source>
</evidence>
<feature type="chain" id="PRO_5045848487" evidence="2">
    <location>
        <begin position="21"/>
        <end position="252"/>
    </location>
</feature>
<keyword evidence="2" id="KW-0732">Signal</keyword>
<evidence type="ECO:0000313" key="3">
    <source>
        <dbReference type="EMBL" id="MFC2999134.1"/>
    </source>
</evidence>
<dbReference type="EMBL" id="JBHRSB010000001">
    <property type="protein sequence ID" value="MFC2999134.1"/>
    <property type="molecule type" value="Genomic_DNA"/>
</dbReference>
<name>A0ABV7BPW4_9PROT</name>
<keyword evidence="1" id="KW-0472">Membrane</keyword>
<protein>
    <submittedName>
        <fullName evidence="3">TIGR02186 family protein</fullName>
    </submittedName>
</protein>
<comment type="caution">
    <text evidence="3">The sequence shown here is derived from an EMBL/GenBank/DDBJ whole genome shotgun (WGS) entry which is preliminary data.</text>
</comment>
<keyword evidence="4" id="KW-1185">Reference proteome</keyword>
<feature type="transmembrane region" description="Helical" evidence="1">
    <location>
        <begin position="228"/>
        <end position="249"/>
    </location>
</feature>
<dbReference type="Proteomes" id="UP001595420">
    <property type="component" value="Unassembled WGS sequence"/>
</dbReference>
<sequence length="252" mass="27454">MMRAACLLLLLLLGLPAARAQEAAAVPPSLTAELSVRRVEVTTAFSGAEILVFGATERLIGPEGDEVLVLVIGPETSMMVRQKVNAMGFWINGPSARFNRVPSYWALASTRPLTAMLDRVERADLRLALDQLPLVQLGAQGPTFRNALANLQQEAGLWVDRDRPIEVSGGRLFHARLPLPATVAHGLYQVQVMLVRNRRVVARQELRLDVVRTGTSAFIADVAREQPVLYAIACIIMAGLAGWIGSVVFRRG</sequence>
<evidence type="ECO:0000256" key="2">
    <source>
        <dbReference type="SAM" id="SignalP"/>
    </source>
</evidence>
<reference evidence="4" key="1">
    <citation type="journal article" date="2019" name="Int. J. Syst. Evol. Microbiol.">
        <title>The Global Catalogue of Microorganisms (GCM) 10K type strain sequencing project: providing services to taxonomists for standard genome sequencing and annotation.</title>
        <authorList>
            <consortium name="The Broad Institute Genomics Platform"/>
            <consortium name="The Broad Institute Genome Sequencing Center for Infectious Disease"/>
            <person name="Wu L."/>
            <person name="Ma J."/>
        </authorList>
    </citation>
    <scope>NUCLEOTIDE SEQUENCE [LARGE SCALE GENOMIC DNA]</scope>
    <source>
        <strain evidence="4">CGMCC 1.16855</strain>
    </source>
</reference>
<evidence type="ECO:0000256" key="1">
    <source>
        <dbReference type="SAM" id="Phobius"/>
    </source>
</evidence>
<feature type="signal peptide" evidence="2">
    <location>
        <begin position="1"/>
        <end position="20"/>
    </location>
</feature>
<dbReference type="Pfam" id="PF09608">
    <property type="entry name" value="Alph_Pro_TM"/>
    <property type="match status" value="1"/>
</dbReference>
<gene>
    <name evidence="3" type="ORF">ACFOD3_04460</name>
</gene>
<dbReference type="InterPro" id="IPR019088">
    <property type="entry name" value="CHP02186-rel_TM"/>
</dbReference>
<accession>A0ABV7BPW4</accession>
<organism evidence="3 4">
    <name type="scientific">Falsiroseomonas tokyonensis</name>
    <dbReference type="NCBI Taxonomy" id="430521"/>
    <lineage>
        <taxon>Bacteria</taxon>
        <taxon>Pseudomonadati</taxon>
        <taxon>Pseudomonadota</taxon>
        <taxon>Alphaproteobacteria</taxon>
        <taxon>Acetobacterales</taxon>
        <taxon>Roseomonadaceae</taxon>
        <taxon>Falsiroseomonas</taxon>
    </lineage>
</organism>
<proteinExistence type="predicted"/>